<evidence type="ECO:0000313" key="4">
    <source>
        <dbReference type="Proteomes" id="UP001208570"/>
    </source>
</evidence>
<name>A0AAD9NC24_9ANNE</name>
<protein>
    <recommendedName>
        <fullName evidence="2">JmjC domain-containing protein</fullName>
    </recommendedName>
</protein>
<dbReference type="InterPro" id="IPR003347">
    <property type="entry name" value="JmjC_dom"/>
</dbReference>
<sequence length="262" mass="29776">MMNCQLITLLCLVSGILATAPEIEKLVNDAGHLKELGVGRPMYSLEEMDGFPFTRLFFENYARPLKPLIMKNAAKLSPAFEKWTDDYFLKLDEPPEHTISIELKKKENRTFGVDDIAFKEFVRVYNESDIYMVNGIPPFIASDVILPGPLQCESLLDTLIDAVMWFSSGGTKVDFTKYPGLAEIEYYKVIMEPGDCLYIPYKWIHHVRSDGSNIAVNIWWDHFEGLNANLDHCQDKFDPDMTMDKVTLKGFSGAMLSVAAIR</sequence>
<dbReference type="AlphaFoldDB" id="A0AAD9NC24"/>
<dbReference type="PROSITE" id="PS51184">
    <property type="entry name" value="JMJC"/>
    <property type="match status" value="1"/>
</dbReference>
<dbReference type="Gene3D" id="2.60.120.10">
    <property type="entry name" value="Jelly Rolls"/>
    <property type="match status" value="1"/>
</dbReference>
<evidence type="ECO:0000259" key="2">
    <source>
        <dbReference type="PROSITE" id="PS51184"/>
    </source>
</evidence>
<dbReference type="InterPro" id="IPR041667">
    <property type="entry name" value="Cupin_8"/>
</dbReference>
<gene>
    <name evidence="3" type="ORF">LSH36_93g07060</name>
</gene>
<dbReference type="InterPro" id="IPR014710">
    <property type="entry name" value="RmlC-like_jellyroll"/>
</dbReference>
<keyword evidence="1" id="KW-0732">Signal</keyword>
<feature type="chain" id="PRO_5042114101" description="JmjC domain-containing protein" evidence="1">
    <location>
        <begin position="19"/>
        <end position="262"/>
    </location>
</feature>
<dbReference type="SUPFAM" id="SSF51197">
    <property type="entry name" value="Clavaminate synthase-like"/>
    <property type="match status" value="1"/>
</dbReference>
<proteinExistence type="predicted"/>
<evidence type="ECO:0000256" key="1">
    <source>
        <dbReference type="SAM" id="SignalP"/>
    </source>
</evidence>
<dbReference type="Proteomes" id="UP001208570">
    <property type="component" value="Unassembled WGS sequence"/>
</dbReference>
<dbReference type="Pfam" id="PF13621">
    <property type="entry name" value="Cupin_8"/>
    <property type="match status" value="1"/>
</dbReference>
<keyword evidence="4" id="KW-1185">Reference proteome</keyword>
<organism evidence="3 4">
    <name type="scientific">Paralvinella palmiformis</name>
    <dbReference type="NCBI Taxonomy" id="53620"/>
    <lineage>
        <taxon>Eukaryota</taxon>
        <taxon>Metazoa</taxon>
        <taxon>Spiralia</taxon>
        <taxon>Lophotrochozoa</taxon>
        <taxon>Annelida</taxon>
        <taxon>Polychaeta</taxon>
        <taxon>Sedentaria</taxon>
        <taxon>Canalipalpata</taxon>
        <taxon>Terebellida</taxon>
        <taxon>Terebelliformia</taxon>
        <taxon>Alvinellidae</taxon>
        <taxon>Paralvinella</taxon>
    </lineage>
</organism>
<reference evidence="3" key="1">
    <citation type="journal article" date="2023" name="Mol. Biol. Evol.">
        <title>Third-Generation Sequencing Reveals the Adaptive Role of the Epigenome in Three Deep-Sea Polychaetes.</title>
        <authorList>
            <person name="Perez M."/>
            <person name="Aroh O."/>
            <person name="Sun Y."/>
            <person name="Lan Y."/>
            <person name="Juniper S.K."/>
            <person name="Young C.R."/>
            <person name="Angers B."/>
            <person name="Qian P.Y."/>
        </authorList>
    </citation>
    <scope>NUCLEOTIDE SEQUENCE</scope>
    <source>
        <strain evidence="3">P08H-3</strain>
    </source>
</reference>
<dbReference type="EMBL" id="JAODUP010000093">
    <property type="protein sequence ID" value="KAK2162716.1"/>
    <property type="molecule type" value="Genomic_DNA"/>
</dbReference>
<evidence type="ECO:0000313" key="3">
    <source>
        <dbReference type="EMBL" id="KAK2162716.1"/>
    </source>
</evidence>
<dbReference type="Gene3D" id="2.60.120.650">
    <property type="entry name" value="Cupin"/>
    <property type="match status" value="1"/>
</dbReference>
<dbReference type="PANTHER" id="PTHR12461">
    <property type="entry name" value="HYPOXIA-INDUCIBLE FACTOR 1 ALPHA INHIBITOR-RELATED"/>
    <property type="match status" value="1"/>
</dbReference>
<comment type="caution">
    <text evidence="3">The sequence shown here is derived from an EMBL/GenBank/DDBJ whole genome shotgun (WGS) entry which is preliminary data.</text>
</comment>
<feature type="signal peptide" evidence="1">
    <location>
        <begin position="1"/>
        <end position="18"/>
    </location>
</feature>
<dbReference type="PANTHER" id="PTHR12461:SF18">
    <property type="entry name" value="JMJC DOMAIN-CONTAINING PROTEIN"/>
    <property type="match status" value="1"/>
</dbReference>
<feature type="domain" description="JmjC" evidence="2">
    <location>
        <begin position="1"/>
        <end position="237"/>
    </location>
</feature>
<accession>A0AAD9NC24</accession>